<keyword evidence="3" id="KW-0804">Transcription</keyword>
<feature type="compositionally biased region" description="Basic and acidic residues" evidence="5">
    <location>
        <begin position="92"/>
        <end position="109"/>
    </location>
</feature>
<feature type="compositionally biased region" description="Acidic residues" evidence="5">
    <location>
        <begin position="1"/>
        <end position="15"/>
    </location>
</feature>
<feature type="compositionally biased region" description="Basic and acidic residues" evidence="5">
    <location>
        <begin position="50"/>
        <end position="59"/>
    </location>
</feature>
<keyword evidence="4" id="KW-0539">Nucleus</keyword>
<keyword evidence="7" id="KW-1185">Reference proteome</keyword>
<feature type="compositionally biased region" description="Polar residues" evidence="5">
    <location>
        <begin position="79"/>
        <end position="91"/>
    </location>
</feature>
<reference evidence="6 7" key="1">
    <citation type="journal article" date="2014" name="PLoS ONE">
        <title>De novo Genome Assembly of the Fungal Plant Pathogen Pyrenophora semeniperda.</title>
        <authorList>
            <person name="Soliai M.M."/>
            <person name="Meyer S.E."/>
            <person name="Udall J.A."/>
            <person name="Elzinga D.E."/>
            <person name="Hermansen R.A."/>
            <person name="Bodily P.M."/>
            <person name="Hart A.A."/>
            <person name="Coleman C.E."/>
        </authorList>
    </citation>
    <scope>NUCLEOTIDE SEQUENCE [LARGE SCALE GENOMIC DNA]</scope>
    <source>
        <strain evidence="6 7">CCB06</strain>
        <tissue evidence="6">Mycelium</tissue>
    </source>
</reference>
<evidence type="ECO:0000256" key="4">
    <source>
        <dbReference type="ARBA" id="ARBA00023242"/>
    </source>
</evidence>
<name>A0A3M7M9M7_9PLEO</name>
<protein>
    <submittedName>
        <fullName evidence="6">Rna polymerase iii rpc4</fullName>
    </submittedName>
</protein>
<proteinExistence type="predicted"/>
<dbReference type="Pfam" id="PF05132">
    <property type="entry name" value="RNA_pol_Rpc4"/>
    <property type="match status" value="1"/>
</dbReference>
<dbReference type="GO" id="GO:0042797">
    <property type="term" value="P:tRNA transcription by RNA polymerase III"/>
    <property type="evidence" value="ECO:0007669"/>
    <property type="project" value="TreeGrafter"/>
</dbReference>
<dbReference type="Proteomes" id="UP000265663">
    <property type="component" value="Unassembled WGS sequence"/>
</dbReference>
<dbReference type="PANTHER" id="PTHR13408">
    <property type="entry name" value="DNA-DIRECTED RNA POLYMERASE III"/>
    <property type="match status" value="1"/>
</dbReference>
<dbReference type="AlphaFoldDB" id="A0A3M7M9M7"/>
<gene>
    <name evidence="6" type="ORF">GMOD_00005760</name>
</gene>
<evidence type="ECO:0000256" key="3">
    <source>
        <dbReference type="ARBA" id="ARBA00023163"/>
    </source>
</evidence>
<evidence type="ECO:0000256" key="1">
    <source>
        <dbReference type="ARBA" id="ARBA00004123"/>
    </source>
</evidence>
<comment type="subcellular location">
    <subcellularLocation>
        <location evidence="1">Nucleus</location>
    </subcellularLocation>
</comment>
<feature type="region of interest" description="Disordered" evidence="5">
    <location>
        <begin position="1"/>
        <end position="163"/>
    </location>
</feature>
<evidence type="ECO:0000256" key="5">
    <source>
        <dbReference type="SAM" id="MobiDB-lite"/>
    </source>
</evidence>
<dbReference type="EMBL" id="KE747826">
    <property type="protein sequence ID" value="RMZ71235.1"/>
    <property type="molecule type" value="Genomic_DNA"/>
</dbReference>
<accession>A0A3M7M9M7</accession>
<dbReference type="OrthoDB" id="5836119at2759"/>
<evidence type="ECO:0000313" key="6">
    <source>
        <dbReference type="EMBL" id="RMZ71235.1"/>
    </source>
</evidence>
<dbReference type="GO" id="GO:0003677">
    <property type="term" value="F:DNA binding"/>
    <property type="evidence" value="ECO:0007669"/>
    <property type="project" value="InterPro"/>
</dbReference>
<dbReference type="GO" id="GO:0005666">
    <property type="term" value="C:RNA polymerase III complex"/>
    <property type="evidence" value="ECO:0007669"/>
    <property type="project" value="InterPro"/>
</dbReference>
<sequence length="341" mass="36990">MEDGGTISSDEEEENPLPRKDIDQLDISTDDFGGEAPQRVGMGQLPVRAARKEHQERRVGYNTDASTGTLAKIPEPAESTGQRLEANTSEHTTPKLKREPKDVAAKTEESGDDESMSDAIAGLSHAPTRPARKQDTQAQGVEHRSKSKGKGLAEPTFQTEEDRAEWERIQFHRSRIVAELGPGETAEVDGSGDTVMADAASTAKKPTVRDNNVYYFQFPPLMPDFESSVKKEAPEPKVDAKIKLEEGGFSDPSAKPSSVRFASGLVGKLRVHKSGRTTLDWGGTSFEVEDVFASRGSHQEVVSLEVTPVNQRSAPEDAGDAFSLGQVKGKFVVTPDLDAML</sequence>
<dbReference type="PANTHER" id="PTHR13408:SF0">
    <property type="entry name" value="DNA-DIRECTED RNA POLYMERASE III SUBUNIT RPC4"/>
    <property type="match status" value="1"/>
</dbReference>
<evidence type="ECO:0000313" key="7">
    <source>
        <dbReference type="Proteomes" id="UP000265663"/>
    </source>
</evidence>
<keyword evidence="2" id="KW-0240">DNA-directed RNA polymerase</keyword>
<dbReference type="InterPro" id="IPR007811">
    <property type="entry name" value="RPC4"/>
</dbReference>
<organism evidence="6 7">
    <name type="scientific">Pyrenophora seminiperda CCB06</name>
    <dbReference type="NCBI Taxonomy" id="1302712"/>
    <lineage>
        <taxon>Eukaryota</taxon>
        <taxon>Fungi</taxon>
        <taxon>Dikarya</taxon>
        <taxon>Ascomycota</taxon>
        <taxon>Pezizomycotina</taxon>
        <taxon>Dothideomycetes</taxon>
        <taxon>Pleosporomycetidae</taxon>
        <taxon>Pleosporales</taxon>
        <taxon>Pleosporineae</taxon>
        <taxon>Pleosporaceae</taxon>
        <taxon>Pyrenophora</taxon>
    </lineage>
</organism>
<evidence type="ECO:0000256" key="2">
    <source>
        <dbReference type="ARBA" id="ARBA00022478"/>
    </source>
</evidence>